<feature type="region of interest" description="Disordered" evidence="1">
    <location>
        <begin position="1026"/>
        <end position="1046"/>
    </location>
</feature>
<evidence type="ECO:0000259" key="4">
    <source>
        <dbReference type="PROSITE" id="PS50125"/>
    </source>
</evidence>
<feature type="non-terminal residue" evidence="5">
    <location>
        <position position="1"/>
    </location>
</feature>
<dbReference type="InterPro" id="IPR006059">
    <property type="entry name" value="SBP"/>
</dbReference>
<dbReference type="PANTHER" id="PTHR43081">
    <property type="entry name" value="ADENYLATE CYCLASE, TERMINAL-DIFFERENTIATION SPECIFIC-RELATED"/>
    <property type="match status" value="1"/>
</dbReference>
<dbReference type="SUPFAM" id="SSF55073">
    <property type="entry name" value="Nucleotide cyclase"/>
    <property type="match status" value="1"/>
</dbReference>
<evidence type="ECO:0000313" key="6">
    <source>
        <dbReference type="Proteomes" id="UP000722791"/>
    </source>
</evidence>
<feature type="transmembrane region" description="Helical" evidence="2">
    <location>
        <begin position="642"/>
        <end position="666"/>
    </location>
</feature>
<reference evidence="5" key="1">
    <citation type="journal article" date="2021" name="Proc. Natl. Acad. Sci. U.S.A.">
        <title>Three genomes in the algal genus Volvox reveal the fate of a haploid sex-determining region after a transition to homothallism.</title>
        <authorList>
            <person name="Yamamoto K."/>
            <person name="Hamaji T."/>
            <person name="Kawai-Toyooka H."/>
            <person name="Matsuzaki R."/>
            <person name="Takahashi F."/>
            <person name="Nishimura Y."/>
            <person name="Kawachi M."/>
            <person name="Noguchi H."/>
            <person name="Minakuchi Y."/>
            <person name="Umen J.G."/>
            <person name="Toyoda A."/>
            <person name="Nozaki H."/>
        </authorList>
    </citation>
    <scope>NUCLEOTIDE SEQUENCE</scope>
    <source>
        <strain evidence="5">NIES-3785</strain>
    </source>
</reference>
<name>A0A8J4GYR6_9CHLO</name>
<sequence length="1046" mass="112282">MPQQIQYCWLLLFHILSIMVSLSSCDELNDVVEARELRCFYNVKTDELWRACGATYDPGYDDLPVWGALVNITAQCMPYTGGVMSQTAHGTFWDINAQSFFVSFLERFNNATGLHVGFQTRTVQEYLMDRMPVWPTAESPGTMDFWMVDAEVFGAGIANNAFVDLTFLLDREDHYKFTDIPPAWRSAASSAFSGSYTALPFMVMPWPLLYRRDIFEAKGIAVPQTWEDVLNVADGYGKGKLGAGQPDLGFCFESNIACGQAPAIIGIILASMIQSKGPSEGSWFDPVDFRPLFLSDAMREALRIFVQLQAHSVDNRTACQAVYGMMASGRCLMLWGHSFAFKRGSAPSGPLRGRQGVARIPGSRRVLDRSTGHLVPCTPERCPYATPYSTTTATVESTTLSSTMSISTSSSSTTATETSRVPCELNSTYYKYSSSNSTTSELNSQPPSTVNCSLSTAATAPSVELVNRVYPLECISFTINAFAPLPRQAAAFALLHTFTTPSEHLRIMLSPESELGPLRFSELEEDLWIETGYEPDDVRSFLEATREFLTHPNVYFSLRIPGVFELYALMQNLTQRAIVSKYPYDTIMSDADAATKDIIRQAGGKTTLLSLYRSSIDFHPPSPPSAPAPVVAMDGQQKRQQILLVSVLVPIMGVLLLGAVALWGYVRYSRFRKGTQAALSAAPGAGPTTTLLVTDIQDSTVLWEGLPAEVMDAAVKLHHRVIREQLLKHKGYESATEGDSFILAFEKPDRALSFSLAAQGALLHADWPAALTASDSAATLLVTCNAATCAAVMPYLAPSRLRTVLASSLDGVLAAGGGAGGPSSSNRGLLEPPPPAYGSQYDMMSRRWPRAATVTRALFSAARLSSGSHHTFSGVVSGGSGGATDSGAGAVGATSATATGCTQSPGQALVDRISRRSFDMAVRHYSGKTLKPPSAFAMKQISGVAGSGPVAVRSHRTHCRTDTGMVTPSVTSLAVERSTSVGRTKTPELMCDDQEDEVDALPSVTVAAAAAALLDVGGVNGDCSGSVYGDDPGSSRPSLSIGGNIS</sequence>
<keyword evidence="3" id="KW-0732">Signal</keyword>
<accession>A0A8J4GYR6</accession>
<comment type="caution">
    <text evidence="5">The sequence shown here is derived from an EMBL/GenBank/DDBJ whole genome shotgun (WGS) entry which is preliminary data.</text>
</comment>
<dbReference type="Proteomes" id="UP000722791">
    <property type="component" value="Unassembled WGS sequence"/>
</dbReference>
<evidence type="ECO:0000256" key="2">
    <source>
        <dbReference type="SAM" id="Phobius"/>
    </source>
</evidence>
<keyword evidence="2" id="KW-0472">Membrane</keyword>
<dbReference type="PANTHER" id="PTHR43081:SF1">
    <property type="entry name" value="ADENYLATE CYCLASE, TERMINAL-DIFFERENTIATION SPECIFIC"/>
    <property type="match status" value="1"/>
</dbReference>
<dbReference type="GO" id="GO:0009190">
    <property type="term" value="P:cyclic nucleotide biosynthetic process"/>
    <property type="evidence" value="ECO:0007669"/>
    <property type="project" value="InterPro"/>
</dbReference>
<feature type="compositionally biased region" description="Polar residues" evidence="1">
    <location>
        <begin position="1035"/>
        <end position="1046"/>
    </location>
</feature>
<keyword evidence="2" id="KW-0812">Transmembrane</keyword>
<protein>
    <recommendedName>
        <fullName evidence="4">Guanylate cyclase domain-containing protein</fullName>
    </recommendedName>
</protein>
<dbReference type="Gene3D" id="3.30.70.1230">
    <property type="entry name" value="Nucleotide cyclase"/>
    <property type="match status" value="1"/>
</dbReference>
<dbReference type="InterPro" id="IPR029787">
    <property type="entry name" value="Nucleotide_cyclase"/>
</dbReference>
<dbReference type="PROSITE" id="PS50125">
    <property type="entry name" value="GUANYLATE_CYCLASE_2"/>
    <property type="match status" value="1"/>
</dbReference>
<dbReference type="SUPFAM" id="SSF53850">
    <property type="entry name" value="Periplasmic binding protein-like II"/>
    <property type="match status" value="1"/>
</dbReference>
<organism evidence="5 6">
    <name type="scientific">Volvox reticuliferus</name>
    <dbReference type="NCBI Taxonomy" id="1737510"/>
    <lineage>
        <taxon>Eukaryota</taxon>
        <taxon>Viridiplantae</taxon>
        <taxon>Chlorophyta</taxon>
        <taxon>core chlorophytes</taxon>
        <taxon>Chlorophyceae</taxon>
        <taxon>CS clade</taxon>
        <taxon>Chlamydomonadales</taxon>
        <taxon>Volvocaceae</taxon>
        <taxon>Volvox</taxon>
    </lineage>
</organism>
<feature type="signal peptide" evidence="3">
    <location>
        <begin position="1"/>
        <end position="25"/>
    </location>
</feature>
<evidence type="ECO:0000313" key="5">
    <source>
        <dbReference type="EMBL" id="GIM16175.1"/>
    </source>
</evidence>
<keyword evidence="2" id="KW-1133">Transmembrane helix</keyword>
<dbReference type="Gene3D" id="3.40.190.10">
    <property type="entry name" value="Periplasmic binding protein-like II"/>
    <property type="match status" value="1"/>
</dbReference>
<feature type="chain" id="PRO_5035252306" description="Guanylate cyclase domain-containing protein" evidence="3">
    <location>
        <begin position="26"/>
        <end position="1046"/>
    </location>
</feature>
<evidence type="ECO:0000256" key="3">
    <source>
        <dbReference type="SAM" id="SignalP"/>
    </source>
</evidence>
<proteinExistence type="predicted"/>
<evidence type="ECO:0000256" key="1">
    <source>
        <dbReference type="SAM" id="MobiDB-lite"/>
    </source>
</evidence>
<feature type="domain" description="Guanylate cyclase" evidence="4">
    <location>
        <begin position="690"/>
        <end position="748"/>
    </location>
</feature>
<dbReference type="GO" id="GO:0035556">
    <property type="term" value="P:intracellular signal transduction"/>
    <property type="evidence" value="ECO:0007669"/>
    <property type="project" value="InterPro"/>
</dbReference>
<dbReference type="InterPro" id="IPR050697">
    <property type="entry name" value="Adenylyl/Guanylyl_Cyclase_3/4"/>
</dbReference>
<dbReference type="InterPro" id="IPR001054">
    <property type="entry name" value="A/G_cyclase"/>
</dbReference>
<dbReference type="Pfam" id="PF13416">
    <property type="entry name" value="SBP_bac_8"/>
    <property type="match status" value="1"/>
</dbReference>
<dbReference type="EMBL" id="BNCQ01000075">
    <property type="protein sequence ID" value="GIM16175.1"/>
    <property type="molecule type" value="Genomic_DNA"/>
</dbReference>
<dbReference type="AlphaFoldDB" id="A0A8J4GYR6"/>
<gene>
    <name evidence="5" type="ORF">Vretimale_18827</name>
</gene>